<dbReference type="EMBL" id="CACRXK020000487">
    <property type="protein sequence ID" value="CAB3982298.1"/>
    <property type="molecule type" value="Genomic_DNA"/>
</dbReference>
<dbReference type="InterPro" id="IPR043502">
    <property type="entry name" value="DNA/RNA_pol_sf"/>
</dbReference>
<keyword evidence="1" id="KW-0808">Transferase</keyword>
<proteinExistence type="predicted"/>
<dbReference type="AlphaFoldDB" id="A0A6S7FRT2"/>
<dbReference type="GO" id="GO:0016706">
    <property type="term" value="F:2-oxoglutarate-dependent dioxygenase activity"/>
    <property type="evidence" value="ECO:0007669"/>
    <property type="project" value="InterPro"/>
</dbReference>
<dbReference type="OrthoDB" id="10037236at2759"/>
<dbReference type="GO" id="GO:0003964">
    <property type="term" value="F:RNA-directed DNA polymerase activity"/>
    <property type="evidence" value="ECO:0007669"/>
    <property type="project" value="UniProtKB-KW"/>
</dbReference>
<organism evidence="1 2">
    <name type="scientific">Paramuricea clavata</name>
    <name type="common">Red gorgonian</name>
    <name type="synonym">Violescent sea-whip</name>
    <dbReference type="NCBI Taxonomy" id="317549"/>
    <lineage>
        <taxon>Eukaryota</taxon>
        <taxon>Metazoa</taxon>
        <taxon>Cnidaria</taxon>
        <taxon>Anthozoa</taxon>
        <taxon>Octocorallia</taxon>
        <taxon>Malacalcyonacea</taxon>
        <taxon>Plexauridae</taxon>
        <taxon>Paramuricea</taxon>
    </lineage>
</organism>
<evidence type="ECO:0000313" key="1">
    <source>
        <dbReference type="EMBL" id="CAB3982298.1"/>
    </source>
</evidence>
<dbReference type="PROSITE" id="PS50878">
    <property type="entry name" value="RT_POL"/>
    <property type="match status" value="1"/>
</dbReference>
<dbReference type="InterPro" id="IPR015095">
    <property type="entry name" value="AlkB_hom8_N"/>
</dbReference>
<dbReference type="Proteomes" id="UP001152795">
    <property type="component" value="Unassembled WGS sequence"/>
</dbReference>
<comment type="caution">
    <text evidence="1">The sequence shown here is derived from an EMBL/GenBank/DDBJ whole genome shotgun (WGS) entry which is preliminary data.</text>
</comment>
<keyword evidence="2" id="KW-1185">Reference proteome</keyword>
<reference evidence="1" key="1">
    <citation type="submission" date="2020-04" db="EMBL/GenBank/DDBJ databases">
        <authorList>
            <person name="Alioto T."/>
            <person name="Alioto T."/>
            <person name="Gomez Garrido J."/>
        </authorList>
    </citation>
    <scope>NUCLEOTIDE SEQUENCE</scope>
    <source>
        <strain evidence="1">A484AB</strain>
    </source>
</reference>
<keyword evidence="1" id="KW-0548">Nucleotidyltransferase</keyword>
<protein>
    <submittedName>
        <fullName evidence="1">RNA-directed DNA polymerase from mobile element jockey</fullName>
    </submittedName>
</protein>
<dbReference type="InterPro" id="IPR000477">
    <property type="entry name" value="RT_dom"/>
</dbReference>
<name>A0A6S7FRT2_PARCT</name>
<accession>A0A6S7FRT2</accession>
<dbReference type="GO" id="GO:0008168">
    <property type="term" value="F:methyltransferase activity"/>
    <property type="evidence" value="ECO:0007669"/>
    <property type="project" value="InterPro"/>
</dbReference>
<evidence type="ECO:0000313" key="2">
    <source>
        <dbReference type="Proteomes" id="UP001152795"/>
    </source>
</evidence>
<dbReference type="PANTHER" id="PTHR33332">
    <property type="entry name" value="REVERSE TRANSCRIPTASE DOMAIN-CONTAINING PROTEIN"/>
    <property type="match status" value="1"/>
</dbReference>
<dbReference type="SUPFAM" id="SSF56672">
    <property type="entry name" value="DNA/RNA polymerases"/>
    <property type="match status" value="1"/>
</dbReference>
<dbReference type="Pfam" id="PF09004">
    <property type="entry name" value="ALKBH8_N"/>
    <property type="match status" value="1"/>
</dbReference>
<keyword evidence="1" id="KW-0695">RNA-directed DNA polymerase</keyword>
<gene>
    <name evidence="1" type="ORF">PACLA_8A038831</name>
</gene>
<dbReference type="Pfam" id="PF00078">
    <property type="entry name" value="RVT_1"/>
    <property type="match status" value="1"/>
</dbReference>
<feature type="non-terminal residue" evidence="1">
    <location>
        <position position="1"/>
    </location>
</feature>
<sequence length="231" mass="26705">AFDLIDHNILLHKLLELNVPPTIFNWIKSFLTGRRQCVKLGSWSSSWKVLNGGVPQGTVLGPVLFLVMINDLLDEWPDRWKYVDDSTATESVMVDCSSNLQDLVDYIYNWTVTNNMKLNVTKCKEMILDFGRVKRNFPALLIENTEVERVNSAQILGVTIQTKMNWNEHVNKIVKKSGKRLYMLRLLKRANADTRMLCIAFTTIIRPVLEYACQVWHFNIPGYLSDDIERV</sequence>